<accession>A0A076ERP2</accession>
<dbReference type="Pfam" id="PF02515">
    <property type="entry name" value="CoA_transf_3"/>
    <property type="match status" value="1"/>
</dbReference>
<dbReference type="InterPro" id="IPR003673">
    <property type="entry name" value="CoA-Trfase_fam_III"/>
</dbReference>
<gene>
    <name evidence="2" type="ORF">EP51_25570</name>
</gene>
<dbReference type="PANTHER" id="PTHR48207">
    <property type="entry name" value="SUCCINATE--HYDROXYMETHYLGLUTARATE COA-TRANSFERASE"/>
    <property type="match status" value="1"/>
</dbReference>
<dbReference type="PANTHER" id="PTHR48207:SF3">
    <property type="entry name" value="SUCCINATE--HYDROXYMETHYLGLUTARATE COA-TRANSFERASE"/>
    <property type="match status" value="1"/>
</dbReference>
<keyword evidence="1" id="KW-0808">Transferase</keyword>
<name>A0A076ERP2_RHOOP</name>
<evidence type="ECO:0000313" key="3">
    <source>
        <dbReference type="Proteomes" id="UP000028488"/>
    </source>
</evidence>
<dbReference type="InterPro" id="IPR044855">
    <property type="entry name" value="CoA-Trfase_III_dom3_sf"/>
</dbReference>
<protein>
    <submittedName>
        <fullName evidence="2">Carnitine dehydratase</fullName>
    </submittedName>
</protein>
<evidence type="ECO:0000313" key="2">
    <source>
        <dbReference type="EMBL" id="AII07823.1"/>
    </source>
</evidence>
<dbReference type="Gene3D" id="3.30.1540.10">
    <property type="entry name" value="formyl-coa transferase, domain 3"/>
    <property type="match status" value="1"/>
</dbReference>
<reference evidence="2 3" key="1">
    <citation type="submission" date="2014-07" db="EMBL/GenBank/DDBJ databases">
        <title>Genome Sequence of Rhodococcus opacus Strain R7, a Biodegrader of Mono- and Polycyclic Aromatic Hydrocarbons.</title>
        <authorList>
            <person name="Di Gennaro P."/>
            <person name="Zampolli J."/>
            <person name="Presti I."/>
            <person name="Cappelletti M."/>
            <person name="D'Ursi P."/>
            <person name="Orro A."/>
            <person name="Mezzelani A."/>
            <person name="Milanesi L."/>
        </authorList>
    </citation>
    <scope>NUCLEOTIDE SEQUENCE [LARGE SCALE GENOMIC DNA]</scope>
    <source>
        <strain evidence="2 3">R7</strain>
    </source>
</reference>
<evidence type="ECO:0000256" key="1">
    <source>
        <dbReference type="ARBA" id="ARBA00022679"/>
    </source>
</evidence>
<dbReference type="InterPro" id="IPR050483">
    <property type="entry name" value="CoA-transferase_III_domain"/>
</dbReference>
<dbReference type="RefSeq" id="WP_037242849.1">
    <property type="nucleotide sequence ID" value="NZ_CP008947.1"/>
</dbReference>
<proteinExistence type="predicted"/>
<organism evidence="2 3">
    <name type="scientific">Rhodococcus opacus</name>
    <name type="common">Nocardia opaca</name>
    <dbReference type="NCBI Taxonomy" id="37919"/>
    <lineage>
        <taxon>Bacteria</taxon>
        <taxon>Bacillati</taxon>
        <taxon>Actinomycetota</taxon>
        <taxon>Actinomycetes</taxon>
        <taxon>Mycobacteriales</taxon>
        <taxon>Nocardiaceae</taxon>
        <taxon>Rhodococcus</taxon>
    </lineage>
</organism>
<dbReference type="Proteomes" id="UP000028488">
    <property type="component" value="Chromosome"/>
</dbReference>
<dbReference type="EMBL" id="CP008947">
    <property type="protein sequence ID" value="AII07823.1"/>
    <property type="molecule type" value="Genomic_DNA"/>
</dbReference>
<sequence>MASQTALPLAGITVVSIEQAVAAPFATRQLADLGARVIKVERPDAGDFARRYDETVHGESSYFVWLNRSKESLTLDLKSDEGRDILEKLLSTADVFVQNLAPGAAARMNLDAQSLQQRYPALIPCDVSGYGNTGPWSDRKAYDMLVQGESGLMSLTGPDDCPSKVGVSIADIAAGMYAYSGILSALYTRATTGTARAVEVALFEALGEWMGSPAYYTEYGGRQPSRVGAEHATIAPYGPFPTADGTVLLSIQNDREWSAFCAEVLGDESISTDPRFCRNSARVAHREECNALISERTRLLSTDDALALLDKVSIANGRLGTVSDFLSHPSLAGRDRWREVATPGGPVRALLPPANLSGVEPRFDPVPALGAHTDAILGELGYTDRAISELHTADTV</sequence>
<dbReference type="AlphaFoldDB" id="A0A076ERP2"/>
<dbReference type="eggNOG" id="COG1804">
    <property type="taxonomic scope" value="Bacteria"/>
</dbReference>
<dbReference type="InterPro" id="IPR023606">
    <property type="entry name" value="CoA-Trfase_III_dom_1_sf"/>
</dbReference>
<dbReference type="SUPFAM" id="SSF89796">
    <property type="entry name" value="CoA-transferase family III (CaiB/BaiF)"/>
    <property type="match status" value="1"/>
</dbReference>
<dbReference type="GO" id="GO:0008410">
    <property type="term" value="F:CoA-transferase activity"/>
    <property type="evidence" value="ECO:0007669"/>
    <property type="project" value="TreeGrafter"/>
</dbReference>
<dbReference type="Gene3D" id="3.40.50.10540">
    <property type="entry name" value="Crotonobetainyl-coa:carnitine coa-transferase, domain 1"/>
    <property type="match status" value="1"/>
</dbReference>